<dbReference type="AlphaFoldDB" id="A0AB40CL03"/>
<dbReference type="RefSeq" id="XP_039140644.1">
    <property type="nucleotide sequence ID" value="XM_039284710.1"/>
</dbReference>
<feature type="transmembrane region" description="Helical" evidence="12">
    <location>
        <begin position="6"/>
        <end position="23"/>
    </location>
</feature>
<evidence type="ECO:0000256" key="4">
    <source>
        <dbReference type="ARBA" id="ARBA00022692"/>
    </source>
</evidence>
<evidence type="ECO:0000256" key="2">
    <source>
        <dbReference type="ARBA" id="ARBA00004370"/>
    </source>
</evidence>
<dbReference type="SUPFAM" id="SSF48264">
    <property type="entry name" value="Cytochrome P450"/>
    <property type="match status" value="1"/>
</dbReference>
<evidence type="ECO:0000313" key="13">
    <source>
        <dbReference type="Proteomes" id="UP001515500"/>
    </source>
</evidence>
<evidence type="ECO:0000256" key="1">
    <source>
        <dbReference type="ARBA" id="ARBA00001971"/>
    </source>
</evidence>
<dbReference type="GO" id="GO:0016020">
    <property type="term" value="C:membrane"/>
    <property type="evidence" value="ECO:0007669"/>
    <property type="project" value="UniProtKB-SubCell"/>
</dbReference>
<dbReference type="InterPro" id="IPR036396">
    <property type="entry name" value="Cyt_P450_sf"/>
</dbReference>
<accession>A0AB40CL03</accession>
<name>A0AB40CL03_DIOCR</name>
<evidence type="ECO:0000313" key="14">
    <source>
        <dbReference type="RefSeq" id="XP_039140644.1"/>
    </source>
</evidence>
<evidence type="ECO:0000256" key="7">
    <source>
        <dbReference type="ARBA" id="ARBA00023002"/>
    </source>
</evidence>
<dbReference type="Pfam" id="PF00067">
    <property type="entry name" value="p450"/>
    <property type="match status" value="1"/>
</dbReference>
<evidence type="ECO:0000256" key="10">
    <source>
        <dbReference type="PIRSR" id="PIRSR602401-1"/>
    </source>
</evidence>
<dbReference type="GO" id="GO:0016705">
    <property type="term" value="F:oxidoreductase activity, acting on paired donors, with incorporation or reduction of molecular oxygen"/>
    <property type="evidence" value="ECO:0007669"/>
    <property type="project" value="InterPro"/>
</dbReference>
<evidence type="ECO:0000256" key="3">
    <source>
        <dbReference type="ARBA" id="ARBA00022617"/>
    </source>
</evidence>
<dbReference type="Proteomes" id="UP001515500">
    <property type="component" value="Chromosome 15"/>
</dbReference>
<evidence type="ECO:0000256" key="8">
    <source>
        <dbReference type="ARBA" id="ARBA00023004"/>
    </source>
</evidence>
<reference evidence="14" key="1">
    <citation type="submission" date="2025-08" db="UniProtKB">
        <authorList>
            <consortium name="RefSeq"/>
        </authorList>
    </citation>
    <scope>IDENTIFICATION</scope>
</reference>
<protein>
    <submittedName>
        <fullName evidence="14">Cytochrome P450 81Q32-like</fullName>
    </submittedName>
</protein>
<dbReference type="PANTHER" id="PTHR47947:SF26">
    <property type="entry name" value="CYTOCHROME P450"/>
    <property type="match status" value="1"/>
</dbReference>
<evidence type="ECO:0000256" key="12">
    <source>
        <dbReference type="SAM" id="Phobius"/>
    </source>
</evidence>
<dbReference type="GO" id="GO:0005506">
    <property type="term" value="F:iron ion binding"/>
    <property type="evidence" value="ECO:0007669"/>
    <property type="project" value="InterPro"/>
</dbReference>
<keyword evidence="13" id="KW-1185">Reference proteome</keyword>
<dbReference type="InterPro" id="IPR002401">
    <property type="entry name" value="Cyt_P450_E_grp-I"/>
</dbReference>
<evidence type="ECO:0000256" key="5">
    <source>
        <dbReference type="ARBA" id="ARBA00022723"/>
    </source>
</evidence>
<comment type="similarity">
    <text evidence="11">Belongs to the cytochrome P450 family.</text>
</comment>
<keyword evidence="5 10" id="KW-0479">Metal-binding</keyword>
<feature type="binding site" description="axial binding residue" evidence="10">
    <location>
        <position position="443"/>
    </location>
    <ligand>
        <name>heme</name>
        <dbReference type="ChEBI" id="CHEBI:30413"/>
    </ligand>
    <ligandPart>
        <name>Fe</name>
        <dbReference type="ChEBI" id="CHEBI:18248"/>
    </ligandPart>
</feature>
<dbReference type="PRINTS" id="PR00385">
    <property type="entry name" value="P450"/>
</dbReference>
<dbReference type="PRINTS" id="PR00463">
    <property type="entry name" value="EP450I"/>
</dbReference>
<keyword evidence="4 12" id="KW-0812">Transmembrane</keyword>
<evidence type="ECO:0000256" key="11">
    <source>
        <dbReference type="RuleBase" id="RU000461"/>
    </source>
</evidence>
<keyword evidence="9 12" id="KW-0472">Membrane</keyword>
<dbReference type="PROSITE" id="PS00086">
    <property type="entry name" value="CYTOCHROME_P450"/>
    <property type="match status" value="1"/>
</dbReference>
<dbReference type="InterPro" id="IPR017972">
    <property type="entry name" value="Cyt_P450_CS"/>
</dbReference>
<dbReference type="InterPro" id="IPR050651">
    <property type="entry name" value="Plant_Cytochrome_P450_Monoox"/>
</dbReference>
<comment type="subcellular location">
    <subcellularLocation>
        <location evidence="2">Membrane</location>
    </subcellularLocation>
</comment>
<comment type="cofactor">
    <cofactor evidence="1 10">
        <name>heme</name>
        <dbReference type="ChEBI" id="CHEBI:30413"/>
    </cofactor>
</comment>
<dbReference type="FunFam" id="1.10.630.10:FF:000026">
    <property type="entry name" value="Cytochrome P450 82C4"/>
    <property type="match status" value="1"/>
</dbReference>
<dbReference type="Gene3D" id="1.10.630.10">
    <property type="entry name" value="Cytochrome P450"/>
    <property type="match status" value="1"/>
</dbReference>
<dbReference type="InterPro" id="IPR001128">
    <property type="entry name" value="Cyt_P450"/>
</dbReference>
<evidence type="ECO:0000256" key="9">
    <source>
        <dbReference type="ARBA" id="ARBA00023136"/>
    </source>
</evidence>
<evidence type="ECO:0000256" key="6">
    <source>
        <dbReference type="ARBA" id="ARBA00022989"/>
    </source>
</evidence>
<keyword evidence="11" id="KW-0503">Monooxygenase</keyword>
<keyword evidence="3 10" id="KW-0349">Heme</keyword>
<organism evidence="13 14">
    <name type="scientific">Dioscorea cayennensis subsp. rotundata</name>
    <name type="common">White Guinea yam</name>
    <name type="synonym">Dioscorea rotundata</name>
    <dbReference type="NCBI Taxonomy" id="55577"/>
    <lineage>
        <taxon>Eukaryota</taxon>
        <taxon>Viridiplantae</taxon>
        <taxon>Streptophyta</taxon>
        <taxon>Embryophyta</taxon>
        <taxon>Tracheophyta</taxon>
        <taxon>Spermatophyta</taxon>
        <taxon>Magnoliopsida</taxon>
        <taxon>Liliopsida</taxon>
        <taxon>Dioscoreales</taxon>
        <taxon>Dioscoreaceae</taxon>
        <taxon>Dioscorea</taxon>
    </lineage>
</organism>
<keyword evidence="7 11" id="KW-0560">Oxidoreductase</keyword>
<dbReference type="GO" id="GO:0004497">
    <property type="term" value="F:monooxygenase activity"/>
    <property type="evidence" value="ECO:0007669"/>
    <property type="project" value="UniProtKB-KW"/>
</dbReference>
<gene>
    <name evidence="14" type="primary">LOC120277864</name>
</gene>
<keyword evidence="8 10" id="KW-0408">Iron</keyword>
<dbReference type="PANTHER" id="PTHR47947">
    <property type="entry name" value="CYTOCHROME P450 82C3-RELATED"/>
    <property type="match status" value="1"/>
</dbReference>
<keyword evidence="6 12" id="KW-1133">Transmembrane helix</keyword>
<sequence>MELSFYYLVIVSIALILITKLYLHNHFSKPLALPILGHLHLLQNPIHQSLNKLTQKHGHILHLLFGSRRALIVSSPSAAKECFTNNDIIFANRPLMLFRKHFGYNDTAVGTAPYGQHWRELRRFMAVHALSPSRLPSFSPDVHSLMLKLYSGAGEGYNNFKKVEVKDMLFEMMMNLMSELIAGKNYYGEGYEDLKEGRKFREVVEEVFLLSGTSTVEDFIPFARWMGISGAEKRMEKVGKELDNFYQKIIDDRRRVGKWKEYVDDHDQEKKSNIVDVMLAMQEKDKNNYSDVAIKGMITSLLAAGTLTVAAIMEWAMALLLNHPDALKKVKAEIKEQVGHSHLINNSDISKLHYLNNVIKETLRLFPAAPLLAPHESSQDCTVSGSHIPKGTMLLVNVYAMQRDNQLWDNPLEFMPERFDSDDIVRGDEGYKYLPFGTGRRRCPGESLSWNVVGLTLGALVQCFEWERVGKELVDLSEGVGLSLPMAKPLQAMYKPCMDMHAVLSQL</sequence>
<dbReference type="GeneID" id="120277864"/>
<dbReference type="GO" id="GO:0020037">
    <property type="term" value="F:heme binding"/>
    <property type="evidence" value="ECO:0007669"/>
    <property type="project" value="InterPro"/>
</dbReference>
<proteinExistence type="inferred from homology"/>